<reference evidence="13 14" key="1">
    <citation type="journal article" date="2016" name="Nat. Commun.">
        <title>Thousands of microbial genomes shed light on interconnected biogeochemical processes in an aquifer system.</title>
        <authorList>
            <person name="Anantharaman K."/>
            <person name="Brown C.T."/>
            <person name="Hug L.A."/>
            <person name="Sharon I."/>
            <person name="Castelle C.J."/>
            <person name="Probst A.J."/>
            <person name="Thomas B.C."/>
            <person name="Singh A."/>
            <person name="Wilkins M.J."/>
            <person name="Karaoz U."/>
            <person name="Brodie E.L."/>
            <person name="Williams K.H."/>
            <person name="Hubbard S.S."/>
            <person name="Banfield J.F."/>
        </authorList>
    </citation>
    <scope>NUCLEOTIDE SEQUENCE [LARGE SCALE GENOMIC DNA]</scope>
</reference>
<protein>
    <recommendedName>
        <fullName evidence="3 11">DNA-directed RNA polymerase subunit alpha</fullName>
        <shortName evidence="11">RNAP subunit alpha</shortName>
        <ecNumber evidence="2 11">2.7.7.6</ecNumber>
    </recommendedName>
    <alternativeName>
        <fullName evidence="9 11">RNA polymerase subunit alpha</fullName>
    </alternativeName>
    <alternativeName>
        <fullName evidence="8 11">Transcriptase subunit alpha</fullName>
    </alternativeName>
</protein>
<evidence type="ECO:0000256" key="1">
    <source>
        <dbReference type="ARBA" id="ARBA00007123"/>
    </source>
</evidence>
<evidence type="ECO:0000256" key="6">
    <source>
        <dbReference type="ARBA" id="ARBA00022695"/>
    </source>
</evidence>
<sequence length="340" mass="38148">MQFQKNWEGLQVPTGIQVERLETDNFYGKYTLEPMHKGFGITIGHALRRCLLSSLRGSAVYGVKIEGVSHEFETIKGIREDVLQIVLNLKQLRLKQLVEEDISMELIAEGPKTVTAGDISTFAKVEVMNPDHVICHLDKGATLEMTLYARLNRGFISAEENHDGDLPIGTIFLDSNHSPVAKVNYEVTNTRVGQKTDYDKLIFELWTTGGVRPDDAVGYGAKILKEYLNPFINFDEEAIMPLQEEKAVEEKPFENPNLYRSVSELELSVRSINCLQNAKIENIGELVQKTEAEMLKTKNFGRKSLQEIKTVLASMGLTLGMKLDNYEKPKAEAHSNVAGT</sequence>
<keyword evidence="7 11" id="KW-0804">Transcription</keyword>
<dbReference type="CDD" id="cd06928">
    <property type="entry name" value="RNAP_alpha_NTD"/>
    <property type="match status" value="1"/>
</dbReference>
<dbReference type="FunFam" id="2.170.120.12:FF:000001">
    <property type="entry name" value="DNA-directed RNA polymerase subunit alpha"/>
    <property type="match status" value="1"/>
</dbReference>
<comment type="domain">
    <text evidence="11">The N-terminal domain is essential for RNAP assembly and basal transcription, whereas the C-terminal domain is involved in interaction with transcriptional regulators and with upstream promoter elements.</text>
</comment>
<dbReference type="SUPFAM" id="SSF55257">
    <property type="entry name" value="RBP11-like subunits of RNA polymerase"/>
    <property type="match status" value="1"/>
</dbReference>
<dbReference type="InterPro" id="IPR011260">
    <property type="entry name" value="RNAP_asu_C"/>
</dbReference>
<dbReference type="InterPro" id="IPR036643">
    <property type="entry name" value="RNApol_insert_sf"/>
</dbReference>
<dbReference type="EC" id="2.7.7.6" evidence="2 11"/>
<evidence type="ECO:0000256" key="9">
    <source>
        <dbReference type="ARBA" id="ARBA00033070"/>
    </source>
</evidence>
<comment type="catalytic activity">
    <reaction evidence="10 11">
        <text>RNA(n) + a ribonucleoside 5'-triphosphate = RNA(n+1) + diphosphate</text>
        <dbReference type="Rhea" id="RHEA:21248"/>
        <dbReference type="Rhea" id="RHEA-COMP:14527"/>
        <dbReference type="Rhea" id="RHEA-COMP:17342"/>
        <dbReference type="ChEBI" id="CHEBI:33019"/>
        <dbReference type="ChEBI" id="CHEBI:61557"/>
        <dbReference type="ChEBI" id="CHEBI:140395"/>
        <dbReference type="EC" id="2.7.7.6"/>
    </reaction>
</comment>
<dbReference type="NCBIfam" id="NF003513">
    <property type="entry name" value="PRK05182.1-2"/>
    <property type="match status" value="1"/>
</dbReference>
<comment type="caution">
    <text evidence="13">The sequence shown here is derived from an EMBL/GenBank/DDBJ whole genome shotgun (WGS) entry which is preliminary data.</text>
</comment>
<dbReference type="GO" id="GO:0005737">
    <property type="term" value="C:cytoplasm"/>
    <property type="evidence" value="ECO:0007669"/>
    <property type="project" value="UniProtKB-ARBA"/>
</dbReference>
<evidence type="ECO:0000256" key="4">
    <source>
        <dbReference type="ARBA" id="ARBA00022478"/>
    </source>
</evidence>
<organism evidence="13 14">
    <name type="scientific">Candidatus Lambdaproteobacteria bacterium RIFOXYD2_FULL_56_26</name>
    <dbReference type="NCBI Taxonomy" id="1817773"/>
    <lineage>
        <taxon>Bacteria</taxon>
        <taxon>Pseudomonadati</taxon>
        <taxon>Pseudomonadota</taxon>
        <taxon>Candidatus Lambdaproteobacteria</taxon>
    </lineage>
</organism>
<evidence type="ECO:0000259" key="12">
    <source>
        <dbReference type="SMART" id="SM00662"/>
    </source>
</evidence>
<evidence type="ECO:0000256" key="11">
    <source>
        <dbReference type="HAMAP-Rule" id="MF_00059"/>
    </source>
</evidence>
<accession>A0A1F6GMY9</accession>
<dbReference type="Pfam" id="PF01193">
    <property type="entry name" value="RNA_pol_L"/>
    <property type="match status" value="1"/>
</dbReference>
<dbReference type="NCBIfam" id="NF003519">
    <property type="entry name" value="PRK05182.2-5"/>
    <property type="match status" value="1"/>
</dbReference>
<dbReference type="GO" id="GO:0006351">
    <property type="term" value="P:DNA-templated transcription"/>
    <property type="evidence" value="ECO:0007669"/>
    <property type="project" value="UniProtKB-UniRule"/>
</dbReference>
<keyword evidence="4 11" id="KW-0240">DNA-directed RNA polymerase</keyword>
<keyword evidence="5 11" id="KW-0808">Transferase</keyword>
<proteinExistence type="inferred from homology"/>
<evidence type="ECO:0000256" key="7">
    <source>
        <dbReference type="ARBA" id="ARBA00023163"/>
    </source>
</evidence>
<dbReference type="AlphaFoldDB" id="A0A1F6GMY9"/>
<gene>
    <name evidence="11" type="primary">rpoA</name>
    <name evidence="13" type="ORF">A2557_12390</name>
</gene>
<dbReference type="SUPFAM" id="SSF47789">
    <property type="entry name" value="C-terminal domain of RNA polymerase alpha subunit"/>
    <property type="match status" value="1"/>
</dbReference>
<evidence type="ECO:0000256" key="2">
    <source>
        <dbReference type="ARBA" id="ARBA00012418"/>
    </source>
</evidence>
<dbReference type="Pfam" id="PF03118">
    <property type="entry name" value="RNA_pol_A_CTD"/>
    <property type="match status" value="1"/>
</dbReference>
<dbReference type="GO" id="GO:0000428">
    <property type="term" value="C:DNA-directed RNA polymerase complex"/>
    <property type="evidence" value="ECO:0007669"/>
    <property type="project" value="UniProtKB-KW"/>
</dbReference>
<dbReference type="NCBIfam" id="TIGR02027">
    <property type="entry name" value="rpoA"/>
    <property type="match status" value="1"/>
</dbReference>
<evidence type="ECO:0000313" key="13">
    <source>
        <dbReference type="EMBL" id="OGG99482.1"/>
    </source>
</evidence>
<dbReference type="Pfam" id="PF01000">
    <property type="entry name" value="RNA_pol_A_bac"/>
    <property type="match status" value="1"/>
</dbReference>
<comment type="function">
    <text evidence="11">DNA-dependent RNA polymerase catalyzes the transcription of DNA into RNA using the four ribonucleoside triphosphates as substrates.</text>
</comment>
<comment type="similarity">
    <text evidence="1 11">Belongs to the RNA polymerase alpha chain family.</text>
</comment>
<dbReference type="HAMAP" id="MF_00059">
    <property type="entry name" value="RNApol_bact_RpoA"/>
    <property type="match status" value="1"/>
</dbReference>
<evidence type="ECO:0000256" key="5">
    <source>
        <dbReference type="ARBA" id="ARBA00022679"/>
    </source>
</evidence>
<comment type="subunit">
    <text evidence="11">Homodimer. The RNAP catalytic core consists of 2 alpha, 1 beta, 1 beta' and 1 omega subunit. When a sigma factor is associated with the core the holoenzyme is formed, which can initiate transcription.</text>
</comment>
<name>A0A1F6GMY9_9PROT</name>
<dbReference type="EMBL" id="MFNF01000057">
    <property type="protein sequence ID" value="OGG99482.1"/>
    <property type="molecule type" value="Genomic_DNA"/>
</dbReference>
<feature type="region of interest" description="Alpha C-terminal domain (alpha-CTD)" evidence="11">
    <location>
        <begin position="254"/>
        <end position="340"/>
    </location>
</feature>
<dbReference type="GO" id="GO:0003677">
    <property type="term" value="F:DNA binding"/>
    <property type="evidence" value="ECO:0007669"/>
    <property type="project" value="UniProtKB-UniRule"/>
</dbReference>
<dbReference type="InterPro" id="IPR011773">
    <property type="entry name" value="DNA-dir_RpoA"/>
</dbReference>
<feature type="region of interest" description="Alpha N-terminal domain (alpha-NTD)" evidence="11">
    <location>
        <begin position="1"/>
        <end position="235"/>
    </location>
</feature>
<dbReference type="SUPFAM" id="SSF56553">
    <property type="entry name" value="Insert subdomain of RNA polymerase alpha subunit"/>
    <property type="match status" value="1"/>
</dbReference>
<dbReference type="Proteomes" id="UP000177583">
    <property type="component" value="Unassembled WGS sequence"/>
</dbReference>
<dbReference type="InterPro" id="IPR036603">
    <property type="entry name" value="RBP11-like"/>
</dbReference>
<dbReference type="FunFam" id="1.10.150.20:FF:000001">
    <property type="entry name" value="DNA-directed RNA polymerase subunit alpha"/>
    <property type="match status" value="1"/>
</dbReference>
<evidence type="ECO:0000256" key="10">
    <source>
        <dbReference type="ARBA" id="ARBA00048552"/>
    </source>
</evidence>
<dbReference type="GO" id="GO:0003899">
    <property type="term" value="F:DNA-directed RNA polymerase activity"/>
    <property type="evidence" value="ECO:0007669"/>
    <property type="project" value="UniProtKB-UniRule"/>
</dbReference>
<evidence type="ECO:0000256" key="3">
    <source>
        <dbReference type="ARBA" id="ARBA00015972"/>
    </source>
</evidence>
<dbReference type="Gene3D" id="2.170.120.12">
    <property type="entry name" value="DNA-directed RNA polymerase, insert domain"/>
    <property type="match status" value="1"/>
</dbReference>
<evidence type="ECO:0000313" key="14">
    <source>
        <dbReference type="Proteomes" id="UP000177583"/>
    </source>
</evidence>
<dbReference type="SMART" id="SM00662">
    <property type="entry name" value="RPOLD"/>
    <property type="match status" value="1"/>
</dbReference>
<dbReference type="GO" id="GO:0046983">
    <property type="term" value="F:protein dimerization activity"/>
    <property type="evidence" value="ECO:0007669"/>
    <property type="project" value="InterPro"/>
</dbReference>
<dbReference type="InterPro" id="IPR011262">
    <property type="entry name" value="DNA-dir_RNA_pol_insert"/>
</dbReference>
<evidence type="ECO:0000256" key="8">
    <source>
        <dbReference type="ARBA" id="ARBA00032524"/>
    </source>
</evidence>
<keyword evidence="6 11" id="KW-0548">Nucleotidyltransferase</keyword>
<dbReference type="Gene3D" id="1.10.150.20">
    <property type="entry name" value="5' to 3' exonuclease, C-terminal subdomain"/>
    <property type="match status" value="1"/>
</dbReference>
<dbReference type="InterPro" id="IPR011263">
    <property type="entry name" value="DNA-dir_RNA_pol_RpoA/D/Rpb3"/>
</dbReference>
<dbReference type="Gene3D" id="3.30.1360.10">
    <property type="entry name" value="RNA polymerase, RBP11-like subunit"/>
    <property type="match status" value="1"/>
</dbReference>
<feature type="domain" description="DNA-directed RNA polymerase RpoA/D/Rpb3-type" evidence="12">
    <location>
        <begin position="27"/>
        <end position="234"/>
    </location>
</feature>